<feature type="transmembrane region" description="Helical" evidence="3">
    <location>
        <begin position="185"/>
        <end position="205"/>
    </location>
</feature>
<evidence type="ECO:0000256" key="1">
    <source>
        <dbReference type="ARBA" id="ARBA00004141"/>
    </source>
</evidence>
<feature type="transmembrane region" description="Helical" evidence="3">
    <location>
        <begin position="427"/>
        <end position="448"/>
    </location>
</feature>
<feature type="transmembrane region" description="Helical" evidence="3">
    <location>
        <begin position="460"/>
        <end position="484"/>
    </location>
</feature>
<protein>
    <recommendedName>
        <fullName evidence="4">Major facilitator superfamily (MFS) profile domain-containing protein</fullName>
    </recommendedName>
</protein>
<dbReference type="InterPro" id="IPR050327">
    <property type="entry name" value="Proton-linked_MCT"/>
</dbReference>
<dbReference type="AlphaFoldDB" id="A0A9N9RRT4"/>
<dbReference type="SUPFAM" id="SSF103473">
    <property type="entry name" value="MFS general substrate transporter"/>
    <property type="match status" value="1"/>
</dbReference>
<feature type="region of interest" description="Disordered" evidence="2">
    <location>
        <begin position="270"/>
        <end position="292"/>
    </location>
</feature>
<reference evidence="5" key="2">
    <citation type="submission" date="2022-10" db="EMBL/GenBank/DDBJ databases">
        <authorList>
            <consortium name="ENA_rothamsted_submissions"/>
            <consortium name="culmorum"/>
            <person name="King R."/>
        </authorList>
    </citation>
    <scope>NUCLEOTIDE SEQUENCE</scope>
</reference>
<dbReference type="Gene3D" id="1.20.1250.20">
    <property type="entry name" value="MFS general substrate transporter like domains"/>
    <property type="match status" value="2"/>
</dbReference>
<keyword evidence="3" id="KW-1133">Transmembrane helix</keyword>
<feature type="transmembrane region" description="Helical" evidence="3">
    <location>
        <begin position="490"/>
        <end position="512"/>
    </location>
</feature>
<dbReference type="PROSITE" id="PS50850">
    <property type="entry name" value="MFS"/>
    <property type="match status" value="1"/>
</dbReference>
<keyword evidence="6" id="KW-1185">Reference proteome</keyword>
<proteinExistence type="predicted"/>
<feature type="transmembrane region" description="Helical" evidence="3">
    <location>
        <begin position="547"/>
        <end position="568"/>
    </location>
</feature>
<reference evidence="5" key="1">
    <citation type="submission" date="2022-01" db="EMBL/GenBank/DDBJ databases">
        <authorList>
            <person name="King R."/>
        </authorList>
    </citation>
    <scope>NUCLEOTIDE SEQUENCE</scope>
</reference>
<feature type="transmembrane region" description="Helical" evidence="3">
    <location>
        <begin position="28"/>
        <end position="50"/>
    </location>
</feature>
<feature type="transmembrane region" description="Helical" evidence="3">
    <location>
        <begin position="97"/>
        <end position="116"/>
    </location>
</feature>
<accession>A0A9N9RRT4</accession>
<dbReference type="PANTHER" id="PTHR11360:SF284">
    <property type="entry name" value="EG:103B4.3 PROTEIN-RELATED"/>
    <property type="match status" value="1"/>
</dbReference>
<feature type="transmembrane region" description="Helical" evidence="3">
    <location>
        <begin position="519"/>
        <end position="541"/>
    </location>
</feature>
<dbReference type="PANTHER" id="PTHR11360">
    <property type="entry name" value="MONOCARBOXYLATE TRANSPORTER"/>
    <property type="match status" value="1"/>
</dbReference>
<evidence type="ECO:0000313" key="6">
    <source>
        <dbReference type="Proteomes" id="UP001153620"/>
    </source>
</evidence>
<keyword evidence="3" id="KW-0812">Transmembrane</keyword>
<evidence type="ECO:0000256" key="2">
    <source>
        <dbReference type="SAM" id="MobiDB-lite"/>
    </source>
</evidence>
<dbReference type="InterPro" id="IPR020846">
    <property type="entry name" value="MFS_dom"/>
</dbReference>
<dbReference type="FunFam" id="1.20.1250.20:FF:000398">
    <property type="entry name" value="Monocarboxylate transporter 14"/>
    <property type="match status" value="1"/>
</dbReference>
<feature type="compositionally biased region" description="Polar residues" evidence="2">
    <location>
        <begin position="270"/>
        <end position="282"/>
    </location>
</feature>
<sequence>MTHAPAAKRKDAEEAVERPKHPDIDGGWGWYVVLASFAIHIVTDGVTYTLGIFYVEWLDYFQSGKAETSWIASILVGVTLCSGPISSGFVNKYGCRAVTIAGTIIAGVCLLLSVFAKNVFTLYITIGFGVGFGFGMIYLPAIVSVTMYFERLRSLATGIAVCGSGFGTVIFAPLTQFLIARYQWQGTLIFIAIITFFCAVFGWMFRPLDPEGYENPAIVEPESPVSNNNNNNNNIKYKTESIQEENKNLLAPPPYTQIVRSLSVGHETFATKTNGKSQNGHANKNGDEKSRLATSLSQPLLHDPNNVGWHIKKSNSGQLDRPDAFYMGSIHNIARQRSELSLHATDRYGSMRRRSKNEEIEQLQICGCIPCSEETHDTIKKMMSFGLLKDPVFVLFVASNFLTSIGFNMPYVYLAAQAETLSIDKQYASFLISTIGGANTLGRIILGYISDKPWINRLHVYNLCLTICGAATIMSVMCFEFWGLAVYSAVFGFTIGAYVGLTSVILVDLLGLDNLTNAFGLLLMFQGIASFVGPPIGGWLYDISGKYEPAFVLAGVAIAISGLILYFIPPLQRYVARKEENRTNLSLREL</sequence>
<gene>
    <name evidence="5" type="ORF">CHIRRI_LOCUS4985</name>
</gene>
<feature type="transmembrane region" description="Helical" evidence="3">
    <location>
        <begin position="392"/>
        <end position="415"/>
    </location>
</feature>
<feature type="compositionally biased region" description="Basic and acidic residues" evidence="2">
    <location>
        <begin position="8"/>
        <end position="20"/>
    </location>
</feature>
<feature type="domain" description="Major facilitator superfamily (MFS) profile" evidence="4">
    <location>
        <begin position="392"/>
        <end position="590"/>
    </location>
</feature>
<dbReference type="Pfam" id="PF07690">
    <property type="entry name" value="MFS_1"/>
    <property type="match status" value="2"/>
</dbReference>
<keyword evidence="3" id="KW-0472">Membrane</keyword>
<name>A0A9N9RRT4_9DIPT</name>
<feature type="transmembrane region" description="Helical" evidence="3">
    <location>
        <begin position="155"/>
        <end position="179"/>
    </location>
</feature>
<dbReference type="OrthoDB" id="6499973at2759"/>
<evidence type="ECO:0000256" key="3">
    <source>
        <dbReference type="SAM" id="Phobius"/>
    </source>
</evidence>
<evidence type="ECO:0000313" key="5">
    <source>
        <dbReference type="EMBL" id="CAG9802069.1"/>
    </source>
</evidence>
<evidence type="ECO:0000259" key="4">
    <source>
        <dbReference type="PROSITE" id="PS50850"/>
    </source>
</evidence>
<feature type="region of interest" description="Disordered" evidence="2">
    <location>
        <begin position="1"/>
        <end position="20"/>
    </location>
</feature>
<dbReference type="Proteomes" id="UP001153620">
    <property type="component" value="Chromosome 2"/>
</dbReference>
<dbReference type="GO" id="GO:0008028">
    <property type="term" value="F:monocarboxylic acid transmembrane transporter activity"/>
    <property type="evidence" value="ECO:0007669"/>
    <property type="project" value="TreeGrafter"/>
</dbReference>
<dbReference type="EMBL" id="OU895878">
    <property type="protein sequence ID" value="CAG9802069.1"/>
    <property type="molecule type" value="Genomic_DNA"/>
</dbReference>
<organism evidence="5 6">
    <name type="scientific">Chironomus riparius</name>
    <dbReference type="NCBI Taxonomy" id="315576"/>
    <lineage>
        <taxon>Eukaryota</taxon>
        <taxon>Metazoa</taxon>
        <taxon>Ecdysozoa</taxon>
        <taxon>Arthropoda</taxon>
        <taxon>Hexapoda</taxon>
        <taxon>Insecta</taxon>
        <taxon>Pterygota</taxon>
        <taxon>Neoptera</taxon>
        <taxon>Endopterygota</taxon>
        <taxon>Diptera</taxon>
        <taxon>Nematocera</taxon>
        <taxon>Chironomoidea</taxon>
        <taxon>Chironomidae</taxon>
        <taxon>Chironominae</taxon>
        <taxon>Chironomus</taxon>
    </lineage>
</organism>
<feature type="transmembrane region" description="Helical" evidence="3">
    <location>
        <begin position="70"/>
        <end position="90"/>
    </location>
</feature>
<feature type="transmembrane region" description="Helical" evidence="3">
    <location>
        <begin position="122"/>
        <end position="143"/>
    </location>
</feature>
<comment type="subcellular location">
    <subcellularLocation>
        <location evidence="1">Membrane</location>
        <topology evidence="1">Multi-pass membrane protein</topology>
    </subcellularLocation>
</comment>
<dbReference type="InterPro" id="IPR036259">
    <property type="entry name" value="MFS_trans_sf"/>
</dbReference>
<dbReference type="CDD" id="cd17352">
    <property type="entry name" value="MFS_MCT_SLC16"/>
    <property type="match status" value="1"/>
</dbReference>
<dbReference type="InterPro" id="IPR011701">
    <property type="entry name" value="MFS"/>
</dbReference>
<dbReference type="GO" id="GO:0016020">
    <property type="term" value="C:membrane"/>
    <property type="evidence" value="ECO:0007669"/>
    <property type="project" value="UniProtKB-SubCell"/>
</dbReference>